<dbReference type="InterPro" id="IPR021377">
    <property type="entry name" value="DUF3006"/>
</dbReference>
<dbReference type="Pfam" id="PF11213">
    <property type="entry name" value="DUF3006"/>
    <property type="match status" value="1"/>
</dbReference>
<proteinExistence type="predicted"/>
<organism evidence="1 2">
    <name type="scientific">Tepidibacter hydrothermalis</name>
    <dbReference type="NCBI Taxonomy" id="3036126"/>
    <lineage>
        <taxon>Bacteria</taxon>
        <taxon>Bacillati</taxon>
        <taxon>Bacillota</taxon>
        <taxon>Clostridia</taxon>
        <taxon>Peptostreptococcales</taxon>
        <taxon>Peptostreptococcaceae</taxon>
        <taxon>Tepidibacter</taxon>
    </lineage>
</organism>
<evidence type="ECO:0000313" key="2">
    <source>
        <dbReference type="Proteomes" id="UP001222800"/>
    </source>
</evidence>
<sequence length="69" mass="8115">MFNLKFVIDRFEGDYTVVELDNKTIAEIPKILIPKDAKEGDVLEIRVDVEETEKRKNEINNLMDDLFED</sequence>
<name>A0ABY8E751_9FIRM</name>
<dbReference type="EMBL" id="CP120733">
    <property type="protein sequence ID" value="WFD08721.1"/>
    <property type="molecule type" value="Genomic_DNA"/>
</dbReference>
<keyword evidence="2" id="KW-1185">Reference proteome</keyword>
<evidence type="ECO:0000313" key="1">
    <source>
        <dbReference type="EMBL" id="WFD08721.1"/>
    </source>
</evidence>
<reference evidence="1 2" key="1">
    <citation type="submission" date="2023-03" db="EMBL/GenBank/DDBJ databases">
        <title>Complete genome sequence of Tepidibacter sp. SWIR-1, isolated from a deep-sea hydrothermal vent.</title>
        <authorList>
            <person name="Li X."/>
        </authorList>
    </citation>
    <scope>NUCLEOTIDE SEQUENCE [LARGE SCALE GENOMIC DNA]</scope>
    <source>
        <strain evidence="1 2">SWIR-1</strain>
    </source>
</reference>
<gene>
    <name evidence="1" type="ORF">P4S50_09950</name>
</gene>
<dbReference type="Gene3D" id="6.20.120.50">
    <property type="match status" value="1"/>
</dbReference>
<accession>A0ABY8E751</accession>
<protein>
    <submittedName>
        <fullName evidence="1">DUF3006 domain-containing protein</fullName>
    </submittedName>
</protein>
<dbReference type="Proteomes" id="UP001222800">
    <property type="component" value="Chromosome"/>
</dbReference>
<dbReference type="RefSeq" id="WP_277730629.1">
    <property type="nucleotide sequence ID" value="NZ_CP120733.1"/>
</dbReference>